<dbReference type="Proteomes" id="UP000284657">
    <property type="component" value="Unassembled WGS sequence"/>
</dbReference>
<comment type="caution">
    <text evidence="3">The sequence shown here is derived from an EMBL/GenBank/DDBJ whole genome shotgun (WGS) entry which is preliminary data.</text>
</comment>
<name>A0A3F2RQU0_9STRA</name>
<feature type="compositionally biased region" description="Polar residues" evidence="1">
    <location>
        <begin position="213"/>
        <end position="223"/>
    </location>
</feature>
<organism evidence="3 4">
    <name type="scientific">Phytophthora kernoviae</name>
    <dbReference type="NCBI Taxonomy" id="325452"/>
    <lineage>
        <taxon>Eukaryota</taxon>
        <taxon>Sar</taxon>
        <taxon>Stramenopiles</taxon>
        <taxon>Oomycota</taxon>
        <taxon>Peronosporomycetes</taxon>
        <taxon>Peronosporales</taxon>
        <taxon>Peronosporaceae</taxon>
        <taxon>Phytophthora</taxon>
    </lineage>
</organism>
<reference evidence="4 5" key="1">
    <citation type="submission" date="2018-07" db="EMBL/GenBank/DDBJ databases">
        <title>Genome sequencing of oomycete isolates from Chile give support for New Zealand origin for Phytophthora kernoviae and make available the first Nothophytophthora sp. genome.</title>
        <authorList>
            <person name="Studholme D.J."/>
            <person name="Sanfuentes E."/>
            <person name="Panda P."/>
            <person name="Hill R."/>
            <person name="Sambles C."/>
            <person name="Grant M."/>
            <person name="Williams N.M."/>
            <person name="Mcdougal R.L."/>
        </authorList>
    </citation>
    <scope>NUCLEOTIDE SEQUENCE [LARGE SCALE GENOMIC DNA]</scope>
    <source>
        <strain evidence="3">Chile6</strain>
        <strain evidence="2">Chile7</strain>
    </source>
</reference>
<feature type="region of interest" description="Disordered" evidence="1">
    <location>
        <begin position="210"/>
        <end position="232"/>
    </location>
</feature>
<gene>
    <name evidence="2" type="ORF">BBJ29_005395</name>
    <name evidence="3" type="ORF">BBP00_00005025</name>
</gene>
<evidence type="ECO:0000313" key="3">
    <source>
        <dbReference type="EMBL" id="RLN62029.1"/>
    </source>
</evidence>
<dbReference type="EMBL" id="MBDO02000135">
    <property type="protein sequence ID" value="RLN62029.1"/>
    <property type="molecule type" value="Genomic_DNA"/>
</dbReference>
<dbReference type="AlphaFoldDB" id="A0A3F2RQU0"/>
<proteinExistence type="predicted"/>
<dbReference type="EMBL" id="MBAD02002188">
    <property type="protein sequence ID" value="RLN49142.1"/>
    <property type="molecule type" value="Genomic_DNA"/>
</dbReference>
<protein>
    <submittedName>
        <fullName evidence="3">Uncharacterized protein</fullName>
    </submittedName>
</protein>
<dbReference type="Proteomes" id="UP000277300">
    <property type="component" value="Unassembled WGS sequence"/>
</dbReference>
<evidence type="ECO:0000313" key="4">
    <source>
        <dbReference type="Proteomes" id="UP000277300"/>
    </source>
</evidence>
<dbReference type="OrthoDB" id="166629at2759"/>
<sequence>MTSIISAGQSISSIGKSMTAIARVEEHLATFMKKVIYYEKFFQRMGPNLPGGVINTAGLIFQRCYEYRDEIRDELESTVAYVADAGRWVVGIGDWNSKMEKRLGQISELVLLTNTLLAEYAVTGEVGAEDARDELDAYLQLLSATVTLKNAPVNVKKGAASTGQRGVDGRPQVTRAKSNTFEDFSSEMTGLGSELSGAFSEMFGSKNLDKSASMGSARQGSSQTEKDNDAMNPFAVTYRRPVDPYATAASSASASASSSVQSLPEYTQVQASTVLVNGELSNSQSWSVNSAQSHENSHDDDETGALVAALAASVAEQQHYHDSDHEYDLFGCAKP</sequence>
<evidence type="ECO:0000313" key="2">
    <source>
        <dbReference type="EMBL" id="RLN49142.1"/>
    </source>
</evidence>
<accession>A0A3F2RQU0</accession>
<evidence type="ECO:0000313" key="5">
    <source>
        <dbReference type="Proteomes" id="UP000284657"/>
    </source>
</evidence>
<evidence type="ECO:0000256" key="1">
    <source>
        <dbReference type="SAM" id="MobiDB-lite"/>
    </source>
</evidence>